<dbReference type="EMBL" id="AJWZ01000605">
    <property type="protein sequence ID" value="EKC76343.1"/>
    <property type="molecule type" value="Genomic_DNA"/>
</dbReference>
<protein>
    <submittedName>
        <fullName evidence="1">Uncharacterized protein</fullName>
    </submittedName>
</protein>
<name>K1U239_9ZZZZ</name>
<comment type="caution">
    <text evidence="1">The sequence shown here is derived from an EMBL/GenBank/DDBJ whole genome shotgun (WGS) entry which is preliminary data.</text>
</comment>
<organism evidence="1">
    <name type="scientific">human gut metagenome</name>
    <dbReference type="NCBI Taxonomy" id="408170"/>
    <lineage>
        <taxon>unclassified sequences</taxon>
        <taxon>metagenomes</taxon>
        <taxon>organismal metagenomes</taxon>
    </lineage>
</organism>
<accession>K1U239</accession>
<gene>
    <name evidence="1" type="ORF">OBE_00895</name>
</gene>
<reference evidence="1" key="1">
    <citation type="journal article" date="2013" name="Environ. Microbiol.">
        <title>Microbiota from the distal guts of lean and obese adolescents exhibit partial functional redundancy besides clear differences in community structure.</title>
        <authorList>
            <person name="Ferrer M."/>
            <person name="Ruiz A."/>
            <person name="Lanza F."/>
            <person name="Haange S.B."/>
            <person name="Oberbach A."/>
            <person name="Till H."/>
            <person name="Bargiela R."/>
            <person name="Campoy C."/>
            <person name="Segura M.T."/>
            <person name="Richter M."/>
            <person name="von Bergen M."/>
            <person name="Seifert J."/>
            <person name="Suarez A."/>
        </authorList>
    </citation>
    <scope>NUCLEOTIDE SEQUENCE</scope>
</reference>
<dbReference type="AlphaFoldDB" id="K1U239"/>
<proteinExistence type="predicted"/>
<evidence type="ECO:0000313" key="1">
    <source>
        <dbReference type="EMBL" id="EKC76343.1"/>
    </source>
</evidence>
<feature type="non-terminal residue" evidence="1">
    <location>
        <position position="1"/>
    </location>
</feature>
<sequence length="30" mass="3222">DTLCAVQVPGSVLSGLYGAGKIEDPFYRHQ</sequence>